<name>A0A327X4R6_LARAB</name>
<keyword evidence="1" id="KW-0812">Transmembrane</keyword>
<dbReference type="Proteomes" id="UP000248790">
    <property type="component" value="Unassembled WGS sequence"/>
</dbReference>
<comment type="caution">
    <text evidence="2">The sequence shown here is derived from an EMBL/GenBank/DDBJ whole genome shotgun (WGS) entry which is preliminary data.</text>
</comment>
<feature type="transmembrane region" description="Helical" evidence="1">
    <location>
        <begin position="323"/>
        <end position="341"/>
    </location>
</feature>
<feature type="transmembrane region" description="Helical" evidence="1">
    <location>
        <begin position="231"/>
        <end position="248"/>
    </location>
</feature>
<gene>
    <name evidence="2" type="ORF">LX87_02056</name>
</gene>
<keyword evidence="3" id="KW-1185">Reference proteome</keyword>
<evidence type="ECO:0000256" key="1">
    <source>
        <dbReference type="SAM" id="Phobius"/>
    </source>
</evidence>
<feature type="transmembrane region" description="Helical" evidence="1">
    <location>
        <begin position="260"/>
        <end position="283"/>
    </location>
</feature>
<feature type="transmembrane region" description="Helical" evidence="1">
    <location>
        <begin position="33"/>
        <end position="53"/>
    </location>
</feature>
<evidence type="ECO:0008006" key="4">
    <source>
        <dbReference type="Google" id="ProtNLM"/>
    </source>
</evidence>
<keyword evidence="1" id="KW-1133">Transmembrane helix</keyword>
<feature type="transmembrane region" description="Helical" evidence="1">
    <location>
        <begin position="379"/>
        <end position="397"/>
    </location>
</feature>
<dbReference type="AlphaFoldDB" id="A0A327X4R6"/>
<feature type="transmembrane region" description="Helical" evidence="1">
    <location>
        <begin position="118"/>
        <end position="138"/>
    </location>
</feature>
<proteinExistence type="predicted"/>
<evidence type="ECO:0000313" key="2">
    <source>
        <dbReference type="EMBL" id="RAK00354.1"/>
    </source>
</evidence>
<feature type="transmembrane region" description="Helical" evidence="1">
    <location>
        <begin position="353"/>
        <end position="372"/>
    </location>
</feature>
<sequence>MPSRKERWHCLTELVNALLINIPPTQKRRGQTVLNWITGLVSVLIISFFLYYIDAYSVNFPFQDDNTLLEHIYQIRKEQGWQYNLYQFFRPDNDHRIFVPRLISYLNYLATGHLNFKLFILIASFNLVLVTGFIYRLFRQLDLPFYYFLPIPFLIFQPQYHEVSIWALTGLQHITLLLLLSLCLILLQKPTGARIAVAVVLATLATFTHGNGILVFATGCFLLLLEKRYKTLIPWGFFMLAVLAFYLADYTPGSGVRSTITWSLLPAAFVARLGANFSVFPNVAIPASITWGTVICLLVLPAMTGYFFTSFKSRRPVDSFRNVLYSFFCFIFLTSALITVFRASSDLVLENRFKIYAALSSLLLYLFLLNSFPILRKSILVIFTGFAALIFVNAYALNTPEVAHKHSRLVADTYNWRQHQTELNNFSTIDNSLYFLVPAYQQGYWQVPDLIGDFDALLKTTLQQKNFQPYHFETKRYWYEENEHPQFSVETQSLPMGRQHLHDILMVVLYNEAQQRTYLTGTSPKFAGWRRFLTQGVYFHSSARAVLPLKAVLPGEYRLGCLLKKADGQLELMMTQQTVTL</sequence>
<feature type="transmembrane region" description="Helical" evidence="1">
    <location>
        <begin position="289"/>
        <end position="311"/>
    </location>
</feature>
<feature type="transmembrane region" description="Helical" evidence="1">
    <location>
        <begin position="166"/>
        <end position="187"/>
    </location>
</feature>
<evidence type="ECO:0000313" key="3">
    <source>
        <dbReference type="Proteomes" id="UP000248790"/>
    </source>
</evidence>
<keyword evidence="1" id="KW-0472">Membrane</keyword>
<feature type="transmembrane region" description="Helical" evidence="1">
    <location>
        <begin position="199"/>
        <end position="225"/>
    </location>
</feature>
<organism evidence="2 3">
    <name type="scientific">Larkinella arboricola</name>
    <dbReference type="NCBI Taxonomy" id="643671"/>
    <lineage>
        <taxon>Bacteria</taxon>
        <taxon>Pseudomonadati</taxon>
        <taxon>Bacteroidota</taxon>
        <taxon>Cytophagia</taxon>
        <taxon>Cytophagales</taxon>
        <taxon>Spirosomataceae</taxon>
        <taxon>Larkinella</taxon>
    </lineage>
</organism>
<dbReference type="EMBL" id="QLMC01000002">
    <property type="protein sequence ID" value="RAK00354.1"/>
    <property type="molecule type" value="Genomic_DNA"/>
</dbReference>
<accession>A0A327X4R6</accession>
<protein>
    <recommendedName>
        <fullName evidence="4">Dolichyl-phosphate-mannose-protein mannosyltransferase</fullName>
    </recommendedName>
</protein>
<feature type="transmembrane region" description="Helical" evidence="1">
    <location>
        <begin position="145"/>
        <end position="160"/>
    </location>
</feature>
<reference evidence="2 3" key="1">
    <citation type="submission" date="2018-06" db="EMBL/GenBank/DDBJ databases">
        <title>Genomic Encyclopedia of Archaeal and Bacterial Type Strains, Phase II (KMG-II): from individual species to whole genera.</title>
        <authorList>
            <person name="Goeker M."/>
        </authorList>
    </citation>
    <scope>NUCLEOTIDE SEQUENCE [LARGE SCALE GENOMIC DNA]</scope>
    <source>
        <strain evidence="2 3">DSM 21851</strain>
    </source>
</reference>